<organism evidence="1 2">
    <name type="scientific">Cardiocondyla obscurior</name>
    <dbReference type="NCBI Taxonomy" id="286306"/>
    <lineage>
        <taxon>Eukaryota</taxon>
        <taxon>Metazoa</taxon>
        <taxon>Ecdysozoa</taxon>
        <taxon>Arthropoda</taxon>
        <taxon>Hexapoda</taxon>
        <taxon>Insecta</taxon>
        <taxon>Pterygota</taxon>
        <taxon>Neoptera</taxon>
        <taxon>Endopterygota</taxon>
        <taxon>Hymenoptera</taxon>
        <taxon>Apocrita</taxon>
        <taxon>Aculeata</taxon>
        <taxon>Formicoidea</taxon>
        <taxon>Formicidae</taxon>
        <taxon>Myrmicinae</taxon>
        <taxon>Cardiocondyla</taxon>
    </lineage>
</organism>
<gene>
    <name evidence="1" type="ORF">PUN28_019736</name>
</gene>
<evidence type="ECO:0000313" key="1">
    <source>
        <dbReference type="EMBL" id="KAL0099512.1"/>
    </source>
</evidence>
<comment type="caution">
    <text evidence="1">The sequence shown here is derived from an EMBL/GenBank/DDBJ whole genome shotgun (WGS) entry which is preliminary data.</text>
</comment>
<keyword evidence="2" id="KW-1185">Reference proteome</keyword>
<dbReference type="Proteomes" id="UP001430953">
    <property type="component" value="Unassembled WGS sequence"/>
</dbReference>
<dbReference type="AlphaFoldDB" id="A0AAW2E8C7"/>
<sequence length="1189" mass="143308">MHSGLFGASLSFIRSRNITKTKENIFKILNSIVRQLKMHTAYSEKIFLKFNNITLCGIQNRCIWAYSELFIFIRNITKKRKKTFLKFNNIALCSIQNRCIWAYSEASIFTSSRHMAKKQKKIFLKFNNIAFCGIQNRCIWAYSEHFIFIRSRDMAKNEKNIFEIYKLYFHRPAAEIWPPKTEKIYFKLYNKTFEILQRSTKRKLKRCIRIYFKPSISPAAEIWPPKKIFLKFNNIALYLGLFGAFHFTSETEICLKTKKIFLKLYNLLFLTSSHMAKKQKKKIFLNSNNIALIRAYLKPFIFIRSRDMAKNEKNIFEILQQNKKKFLKFNNIALCGIQNRCIRAYSEPLSFIRSRNITKKTKENIFKILQPIYFHQKPRYTKNEKIFLNLYNLPLSFISSETERPKTKIFFKLYNVALCGTKWMHSGLFGAFNFHQKPRYNQKTKENIFEILQRSIVRYSKYTWNLSGAFYFHSSRDMPRYNQKTKEIIFEILQRSIHCAAFKIDAFGAFYFHQKPRYNQKTKENIFEILQRSIVRQLKKMHHCAAIKKDAYEPIPSLLFSPAAEICWAYSELFIFIRSRDMAKKRKKIFLKFYNVAFLFRAFYFHQQPRYGQKTKKKFLKFNNIALCGIQNRCIRAYLEPFIFIRSRDMAKKRKKIFLKFYNIALCGIQNKCIWAYSELFIFIRSRDMAKKRKKTFLKFYNVALYSQKTKKNIFEILQRSIVRQLKRCIGLFRAFYFHQQPRYSQKTKKFLKFNNIALYNQKTKENIFEILQRSIVRQLKKMHTSLFRHCAAIKKNAYGPIPKLLFSPAKPRYNQKRKNIFEIIQRSIVRQLKRCIPEIWPKNEKNIFEILQRSIVRQLKKMHTGLFRAFYFHQHIVRHSKWMHSSLFKHCAAIKKDAYGPISSLLFSPAAEIWPKNKKIFLKFNNIALCGIQNRCIWAYSESFIFIRSRDMAKKRKKIFLKFYNHCAAIKRCIRAYSSLYFHQKPRYGQKTKRNIFEILQHITKKRKKTFLKFNNIALCGIQNRCIWAYSEPFIFTRNRDITKNEKNIFEILQRIIPKNKKIFLKFNNIALCGIQNRCIWAYSEPFIFIRSRDITKKRKKSFLKLYNVAFFYFHQQPTYGQKTKIFLKFNNIALCGIQNKMHLGLFELFIFIRSRDMAKNEKIFLKLYNPFIFIRSRDITKNERKYF</sequence>
<reference evidence="1 2" key="1">
    <citation type="submission" date="2023-03" db="EMBL/GenBank/DDBJ databases">
        <title>High recombination rates correlate with genetic variation in Cardiocondyla obscurior ants.</title>
        <authorList>
            <person name="Errbii M."/>
        </authorList>
    </citation>
    <scope>NUCLEOTIDE SEQUENCE [LARGE SCALE GENOMIC DNA]</scope>
    <source>
        <strain evidence="1">Alpha-2009</strain>
        <tissue evidence="1">Whole body</tissue>
    </source>
</reference>
<name>A0AAW2E8C7_9HYME</name>
<proteinExistence type="predicted"/>
<dbReference type="EMBL" id="JADYXP020000027">
    <property type="protein sequence ID" value="KAL0099512.1"/>
    <property type="molecule type" value="Genomic_DNA"/>
</dbReference>
<accession>A0AAW2E8C7</accession>
<protein>
    <submittedName>
        <fullName evidence="1">Uncharacterized protein</fullName>
    </submittedName>
</protein>
<evidence type="ECO:0000313" key="2">
    <source>
        <dbReference type="Proteomes" id="UP001430953"/>
    </source>
</evidence>